<reference evidence="3 4" key="1">
    <citation type="submission" date="2018-03" db="EMBL/GenBank/DDBJ databases">
        <title>Genomic Encyclopedia of Archaeal and Bacterial Type Strains, Phase II (KMG-II): from individual species to whole genera.</title>
        <authorList>
            <person name="Goeker M."/>
        </authorList>
    </citation>
    <scope>NUCLEOTIDE SEQUENCE [LARGE SCALE GENOMIC DNA]</scope>
    <source>
        <strain evidence="3 4">DSM 45312</strain>
    </source>
</reference>
<keyword evidence="4" id="KW-1185">Reference proteome</keyword>
<keyword evidence="2" id="KW-1133">Transmembrane helix</keyword>
<organism evidence="3 4">
    <name type="scientific">Murinocardiopsis flavida</name>
    <dbReference type="NCBI Taxonomy" id="645275"/>
    <lineage>
        <taxon>Bacteria</taxon>
        <taxon>Bacillati</taxon>
        <taxon>Actinomycetota</taxon>
        <taxon>Actinomycetes</taxon>
        <taxon>Streptosporangiales</taxon>
        <taxon>Nocardiopsidaceae</taxon>
        <taxon>Murinocardiopsis</taxon>
    </lineage>
</organism>
<evidence type="ECO:0000256" key="1">
    <source>
        <dbReference type="SAM" id="MobiDB-lite"/>
    </source>
</evidence>
<proteinExistence type="predicted"/>
<sequence length="219" mass="23546">MSSFAGPPPPPWPRPGHPETTVMRPPTSAGPYLKFIGLWTPVLGMLFVVLLLLASIPFETMQEGTGTPAGIAVGSVGVLIAAGSLLYKKHRAQTGTQVIVSPVGVELRDAMGFEVRLRWADVTAVGTVHDQQSKRQPLNTRGGVQVQTPVASSDGLIGWGERVVPRRAPLWLREHMASQPTNPQTGQHSVAISFSAAGEPGFGNPLLQQTHRYRPDLLR</sequence>
<evidence type="ECO:0000313" key="3">
    <source>
        <dbReference type="EMBL" id="PSL00768.1"/>
    </source>
</evidence>
<feature type="transmembrane region" description="Helical" evidence="2">
    <location>
        <begin position="32"/>
        <end position="56"/>
    </location>
</feature>
<protein>
    <submittedName>
        <fullName evidence="3">Uncharacterized protein</fullName>
    </submittedName>
</protein>
<gene>
    <name evidence="3" type="ORF">CLV63_101244</name>
</gene>
<comment type="caution">
    <text evidence="3">The sequence shown here is derived from an EMBL/GenBank/DDBJ whole genome shotgun (WGS) entry which is preliminary data.</text>
</comment>
<feature type="transmembrane region" description="Helical" evidence="2">
    <location>
        <begin position="68"/>
        <end position="87"/>
    </location>
</feature>
<keyword evidence="2" id="KW-0812">Transmembrane</keyword>
<dbReference type="OrthoDB" id="3539187at2"/>
<feature type="compositionally biased region" description="Pro residues" evidence="1">
    <location>
        <begin position="1"/>
        <end position="15"/>
    </location>
</feature>
<evidence type="ECO:0000256" key="2">
    <source>
        <dbReference type="SAM" id="Phobius"/>
    </source>
</evidence>
<evidence type="ECO:0000313" key="4">
    <source>
        <dbReference type="Proteomes" id="UP000240542"/>
    </source>
</evidence>
<feature type="region of interest" description="Disordered" evidence="1">
    <location>
        <begin position="1"/>
        <end position="23"/>
    </location>
</feature>
<dbReference type="EMBL" id="PYGA01000001">
    <property type="protein sequence ID" value="PSL00768.1"/>
    <property type="molecule type" value="Genomic_DNA"/>
</dbReference>
<name>A0A2P8DU70_9ACTN</name>
<keyword evidence="2" id="KW-0472">Membrane</keyword>
<dbReference type="RefSeq" id="WP_146165496.1">
    <property type="nucleotide sequence ID" value="NZ_PYGA01000001.1"/>
</dbReference>
<dbReference type="AlphaFoldDB" id="A0A2P8DU70"/>
<accession>A0A2P8DU70</accession>
<dbReference type="Proteomes" id="UP000240542">
    <property type="component" value="Unassembled WGS sequence"/>
</dbReference>